<reference evidence="1 2" key="1">
    <citation type="submission" date="2018-03" db="EMBL/GenBank/DDBJ databases">
        <title>Massilia armeniaca sp. nov., isolated from desert soil.</title>
        <authorList>
            <person name="Huang H."/>
            <person name="Ren M."/>
        </authorList>
    </citation>
    <scope>NUCLEOTIDE SEQUENCE [LARGE SCALE GENOMIC DNA]</scope>
    <source>
        <strain evidence="1 2">ZMN-3</strain>
    </source>
</reference>
<dbReference type="Proteomes" id="UP000240505">
    <property type="component" value="Chromosome"/>
</dbReference>
<protein>
    <submittedName>
        <fullName evidence="1">Bacteriocin-protection protein</fullName>
    </submittedName>
</protein>
<organism evidence="1 2">
    <name type="scientific">Pseudoduganella armeniaca</name>
    <dbReference type="NCBI Taxonomy" id="2072590"/>
    <lineage>
        <taxon>Bacteria</taxon>
        <taxon>Pseudomonadati</taxon>
        <taxon>Pseudomonadota</taxon>
        <taxon>Betaproteobacteria</taxon>
        <taxon>Burkholderiales</taxon>
        <taxon>Oxalobacteraceae</taxon>
        <taxon>Telluria group</taxon>
        <taxon>Pseudoduganella</taxon>
    </lineage>
</organism>
<evidence type="ECO:0000313" key="1">
    <source>
        <dbReference type="EMBL" id="AVR94525.1"/>
    </source>
</evidence>
<dbReference type="AlphaFoldDB" id="A0A2R4C4L1"/>
<dbReference type="OrthoDB" id="9796999at2"/>
<dbReference type="RefSeq" id="WP_107139876.1">
    <property type="nucleotide sequence ID" value="NZ_CP028324.1"/>
</dbReference>
<evidence type="ECO:0000313" key="2">
    <source>
        <dbReference type="Proteomes" id="UP000240505"/>
    </source>
</evidence>
<dbReference type="EMBL" id="CP028324">
    <property type="protein sequence ID" value="AVR94525.1"/>
    <property type="molecule type" value="Genomic_DNA"/>
</dbReference>
<gene>
    <name evidence="1" type="ORF">C9I28_01485</name>
</gene>
<dbReference type="KEGG" id="masz:C9I28_01485"/>
<name>A0A2R4C4L1_9BURK</name>
<accession>A0A2R4C4L1</accession>
<dbReference type="Pfam" id="PF13376">
    <property type="entry name" value="OmdA"/>
    <property type="match status" value="1"/>
</dbReference>
<proteinExistence type="predicted"/>
<sequence length="195" mass="22135">MATTPKAELPELTFADAAAWEAWLAREHARTPGAWLRIAKRSAGTVTVQYPEALEVALCHGWIDGVKRRIDDDWWVQKFTPRAARSIWSKVNRDKVQALIDSGRMRPAGLKEIERAKADGRWDAAYDSVRQASVPPELQAALDANPAARQFFATLDSRNRYAILHRLQTAKKPETRARRLEQFVQMLARGEKLHP</sequence>
<keyword evidence="2" id="KW-1185">Reference proteome</keyword>